<dbReference type="EMBL" id="SOZD01000019">
    <property type="protein sequence ID" value="TFF17223.1"/>
    <property type="molecule type" value="Genomic_DNA"/>
</dbReference>
<protein>
    <submittedName>
        <fullName evidence="1">Uncharacterized protein</fullName>
    </submittedName>
</protein>
<dbReference type="Proteomes" id="UP000298179">
    <property type="component" value="Unassembled WGS sequence"/>
</dbReference>
<proteinExistence type="predicted"/>
<dbReference type="OrthoDB" id="9885026at2"/>
<name>A0A4Y8R887_9HYPH</name>
<evidence type="ECO:0000313" key="1">
    <source>
        <dbReference type="EMBL" id="TFF17223.1"/>
    </source>
</evidence>
<dbReference type="RefSeq" id="WP_134764449.1">
    <property type="nucleotide sequence ID" value="NZ_SOZD01000019.1"/>
</dbReference>
<evidence type="ECO:0000313" key="2">
    <source>
        <dbReference type="Proteomes" id="UP000298179"/>
    </source>
</evidence>
<accession>A0A4Y8R887</accession>
<reference evidence="1 2" key="1">
    <citation type="submission" date="2019-03" db="EMBL/GenBank/DDBJ databases">
        <title>Jiella endophytica sp. nov., a novel endophytic bacterium isolated from root of Ficus microcarpa Linn. f.</title>
        <authorList>
            <person name="Tuo L."/>
        </authorList>
    </citation>
    <scope>NUCLEOTIDE SEQUENCE [LARGE SCALE GENOMIC DNA]</scope>
    <source>
        <strain evidence="1 2">CBS5Q-3</strain>
    </source>
</reference>
<keyword evidence="2" id="KW-1185">Reference proteome</keyword>
<organism evidence="1 2">
    <name type="scientific">Jiella endophytica</name>
    <dbReference type="NCBI Taxonomy" id="2558362"/>
    <lineage>
        <taxon>Bacteria</taxon>
        <taxon>Pseudomonadati</taxon>
        <taxon>Pseudomonadota</taxon>
        <taxon>Alphaproteobacteria</taxon>
        <taxon>Hyphomicrobiales</taxon>
        <taxon>Aurantimonadaceae</taxon>
        <taxon>Jiella</taxon>
    </lineage>
</organism>
<gene>
    <name evidence="1" type="ORF">E3C22_24130</name>
</gene>
<comment type="caution">
    <text evidence="1">The sequence shown here is derived from an EMBL/GenBank/DDBJ whole genome shotgun (WGS) entry which is preliminary data.</text>
</comment>
<dbReference type="AlphaFoldDB" id="A0A4Y8R887"/>
<sequence length="180" mass="21000">MTEDVPYEFTGIIDAIDPKGFQIIAERACAYLTYKYECDDSYPDKEILRDGYNRWVKGSIRLPLNIYNTNKRNLVVVATLVEFMSSCNFASYVPKNDNGHYLIKYSSELTALVMGILLYDILLRTAYGSGTVVRYIDIDKISEYELEEAIFAIKERKSYKYKFRKLLSILEKFSEPEQYH</sequence>